<sequence length="129" mass="13561">MSSVSWSNIDVPRIGTAGFAALGLTVGIRALYRPRAFAETFGLPQSKAAPHNPFITVVGARNIAGGLALFTFCYLDNKRAIGIQMICGLVTGVTDAVTCYQYGSRDAATGHAVMSILFGALGGYLISRD</sequence>
<keyword evidence="1" id="KW-0472">Membrane</keyword>
<reference evidence="2 3" key="1">
    <citation type="submission" date="2019-06" db="EMBL/GenBank/DDBJ databases">
        <title>A chromosomal-level reference genome of Carpinus fangiana (Coryloideae, Betulaceae).</title>
        <authorList>
            <person name="Yang X."/>
            <person name="Wang Z."/>
            <person name="Zhang L."/>
            <person name="Hao G."/>
            <person name="Liu J."/>
            <person name="Yang Y."/>
        </authorList>
    </citation>
    <scope>NUCLEOTIDE SEQUENCE [LARGE SCALE GENOMIC DNA]</scope>
    <source>
        <strain evidence="2">Cfa_2016G</strain>
        <tissue evidence="2">Leaf</tissue>
    </source>
</reference>
<dbReference type="AlphaFoldDB" id="A0A5N6KU92"/>
<dbReference type="Proteomes" id="UP000327013">
    <property type="component" value="Unassembled WGS sequence"/>
</dbReference>
<evidence type="ECO:0000313" key="3">
    <source>
        <dbReference type="Proteomes" id="UP000327013"/>
    </source>
</evidence>
<name>A0A5N6KU92_9ROSI</name>
<dbReference type="OrthoDB" id="5216128at2759"/>
<keyword evidence="1" id="KW-1133">Transmembrane helix</keyword>
<feature type="transmembrane region" description="Helical" evidence="1">
    <location>
        <begin position="109"/>
        <end position="127"/>
    </location>
</feature>
<accession>A0A5N6KU92</accession>
<comment type="caution">
    <text evidence="2">The sequence shown here is derived from an EMBL/GenBank/DDBJ whole genome shotgun (WGS) entry which is preliminary data.</text>
</comment>
<organism evidence="2 3">
    <name type="scientific">Carpinus fangiana</name>
    <dbReference type="NCBI Taxonomy" id="176857"/>
    <lineage>
        <taxon>Eukaryota</taxon>
        <taxon>Viridiplantae</taxon>
        <taxon>Streptophyta</taxon>
        <taxon>Embryophyta</taxon>
        <taxon>Tracheophyta</taxon>
        <taxon>Spermatophyta</taxon>
        <taxon>Magnoliopsida</taxon>
        <taxon>eudicotyledons</taxon>
        <taxon>Gunneridae</taxon>
        <taxon>Pentapetalae</taxon>
        <taxon>rosids</taxon>
        <taxon>fabids</taxon>
        <taxon>Fagales</taxon>
        <taxon>Betulaceae</taxon>
        <taxon>Carpinus</taxon>
    </lineage>
</organism>
<keyword evidence="1" id="KW-0812">Transmembrane</keyword>
<evidence type="ECO:0008006" key="4">
    <source>
        <dbReference type="Google" id="ProtNLM"/>
    </source>
</evidence>
<feature type="transmembrane region" description="Helical" evidence="1">
    <location>
        <begin position="12"/>
        <end position="32"/>
    </location>
</feature>
<gene>
    <name evidence="2" type="ORF">FH972_023121</name>
</gene>
<evidence type="ECO:0000313" key="2">
    <source>
        <dbReference type="EMBL" id="KAB8346069.1"/>
    </source>
</evidence>
<dbReference type="EMBL" id="VIBQ01000013">
    <property type="protein sequence ID" value="KAB8346069.1"/>
    <property type="molecule type" value="Genomic_DNA"/>
</dbReference>
<evidence type="ECO:0000256" key="1">
    <source>
        <dbReference type="SAM" id="Phobius"/>
    </source>
</evidence>
<proteinExistence type="predicted"/>
<feature type="transmembrane region" description="Helical" evidence="1">
    <location>
        <begin position="52"/>
        <end position="75"/>
    </location>
</feature>
<keyword evidence="3" id="KW-1185">Reference proteome</keyword>
<dbReference type="Pfam" id="PF14087">
    <property type="entry name" value="DUF4267"/>
    <property type="match status" value="1"/>
</dbReference>
<protein>
    <recommendedName>
        <fullName evidence="4">DUF4267 domain-containing protein</fullName>
    </recommendedName>
</protein>
<dbReference type="InterPro" id="IPR025363">
    <property type="entry name" value="DUF4267"/>
</dbReference>